<dbReference type="EMBL" id="AYRZ02000009">
    <property type="protein sequence ID" value="PHT71958.1"/>
    <property type="molecule type" value="Genomic_DNA"/>
</dbReference>
<reference evidence="3 4" key="2">
    <citation type="journal article" date="2017" name="Genome Biol.">
        <title>New reference genome sequences of hot pepper reveal the massive evolution of plant disease-resistance genes by retroduplication.</title>
        <authorList>
            <person name="Kim S."/>
            <person name="Park J."/>
            <person name="Yeom S.I."/>
            <person name="Kim Y.M."/>
            <person name="Seo E."/>
            <person name="Kim K.T."/>
            <person name="Kim M.S."/>
            <person name="Lee J.M."/>
            <person name="Cheong K."/>
            <person name="Shin H.S."/>
            <person name="Kim S.B."/>
            <person name="Han K."/>
            <person name="Lee J."/>
            <person name="Park M."/>
            <person name="Lee H.A."/>
            <person name="Lee H.Y."/>
            <person name="Lee Y."/>
            <person name="Oh S."/>
            <person name="Lee J.H."/>
            <person name="Choi E."/>
            <person name="Choi E."/>
            <person name="Lee S.E."/>
            <person name="Jeon J."/>
            <person name="Kim H."/>
            <person name="Choi G."/>
            <person name="Song H."/>
            <person name="Lee J."/>
            <person name="Lee S.C."/>
            <person name="Kwon J.K."/>
            <person name="Lee H.Y."/>
            <person name="Koo N."/>
            <person name="Hong Y."/>
            <person name="Kim R.W."/>
            <person name="Kang W.H."/>
            <person name="Huh J.H."/>
            <person name="Kang B.C."/>
            <person name="Yang T.J."/>
            <person name="Lee Y.H."/>
            <person name="Bennetzen J.L."/>
            <person name="Choi D."/>
        </authorList>
    </citation>
    <scope>NUCLEOTIDE SEQUENCE [LARGE SCALE GENOMIC DNA]</scope>
    <source>
        <strain evidence="4">cv. CM334</strain>
    </source>
</reference>
<dbReference type="Gene3D" id="2.40.70.10">
    <property type="entry name" value="Acid Proteases"/>
    <property type="match status" value="1"/>
</dbReference>
<keyword evidence="2" id="KW-1133">Transmembrane helix</keyword>
<feature type="transmembrane region" description="Helical" evidence="2">
    <location>
        <begin position="244"/>
        <end position="262"/>
    </location>
</feature>
<dbReference type="GO" id="GO:0004190">
    <property type="term" value="F:aspartic-type endopeptidase activity"/>
    <property type="evidence" value="ECO:0007669"/>
    <property type="project" value="InterPro"/>
</dbReference>
<gene>
    <name evidence="3" type="ORF">T459_22743</name>
</gene>
<evidence type="ECO:0000313" key="4">
    <source>
        <dbReference type="Proteomes" id="UP000222542"/>
    </source>
</evidence>
<comment type="caution">
    <text evidence="3">The sequence shown here is derived from an EMBL/GenBank/DDBJ whole genome shotgun (WGS) entry which is preliminary data.</text>
</comment>
<dbReference type="InterPro" id="IPR021109">
    <property type="entry name" value="Peptidase_aspartic_dom_sf"/>
</dbReference>
<dbReference type="Proteomes" id="UP000222542">
    <property type="component" value="Unassembled WGS sequence"/>
</dbReference>
<dbReference type="Pfam" id="PF08284">
    <property type="entry name" value="RVP_2"/>
    <property type="match status" value="1"/>
</dbReference>
<keyword evidence="4" id="KW-1185">Reference proteome</keyword>
<keyword evidence="2" id="KW-0812">Transmembrane</keyword>
<name>A0A2G2YQD0_CAPAN</name>
<dbReference type="InterPro" id="IPR001969">
    <property type="entry name" value="Aspartic_peptidase_AS"/>
</dbReference>
<sequence length="310" mass="35021">MDERVNVASVQFEGEAVQWHLAFTKYRKYLHSPAWSEYAMALVERFGSDYNDPMEEIKKVSCYLGGLKNKLNMAVKIANLRTLSQVYKSARMQEAYLEAMKQPVQNFSHNRRYGRRFLSKPPLLPTPTSNAVTPTSKGVSRKTLSPEEMNEKRSKGLCYFCNEKSLGFKTLRVIGYHSKKPLHILVDTGSSHNFIDLKVVKDLGFQATSTTPQVVTTANGNNMQVSKMCRFSWLLQGMEFSAEFLLLPLGFGGVVLGVQWLLTLGDIKMNFRNLTMEFWYKGRKHILKGVGRQVKTTGAGKLAKISGINS</sequence>
<dbReference type="CDD" id="cd00303">
    <property type="entry name" value="retropepsin_like"/>
    <property type="match status" value="1"/>
</dbReference>
<dbReference type="AlphaFoldDB" id="A0A2G2YQD0"/>
<evidence type="ECO:0000256" key="2">
    <source>
        <dbReference type="SAM" id="Phobius"/>
    </source>
</evidence>
<dbReference type="Gramene" id="PHT71958">
    <property type="protein sequence ID" value="PHT71958"/>
    <property type="gene ID" value="T459_22743"/>
</dbReference>
<evidence type="ECO:0000256" key="1">
    <source>
        <dbReference type="SAM" id="MobiDB-lite"/>
    </source>
</evidence>
<organism evidence="3 4">
    <name type="scientific">Capsicum annuum</name>
    <name type="common">Capsicum pepper</name>
    <dbReference type="NCBI Taxonomy" id="4072"/>
    <lineage>
        <taxon>Eukaryota</taxon>
        <taxon>Viridiplantae</taxon>
        <taxon>Streptophyta</taxon>
        <taxon>Embryophyta</taxon>
        <taxon>Tracheophyta</taxon>
        <taxon>Spermatophyta</taxon>
        <taxon>Magnoliopsida</taxon>
        <taxon>eudicotyledons</taxon>
        <taxon>Gunneridae</taxon>
        <taxon>Pentapetalae</taxon>
        <taxon>asterids</taxon>
        <taxon>lamiids</taxon>
        <taxon>Solanales</taxon>
        <taxon>Solanaceae</taxon>
        <taxon>Solanoideae</taxon>
        <taxon>Capsiceae</taxon>
        <taxon>Capsicum</taxon>
    </lineage>
</organism>
<proteinExistence type="predicted"/>
<dbReference type="GO" id="GO:0006508">
    <property type="term" value="P:proteolysis"/>
    <property type="evidence" value="ECO:0007669"/>
    <property type="project" value="InterPro"/>
</dbReference>
<reference evidence="3 4" key="1">
    <citation type="journal article" date="2014" name="Nat. Genet.">
        <title>Genome sequence of the hot pepper provides insights into the evolution of pungency in Capsicum species.</title>
        <authorList>
            <person name="Kim S."/>
            <person name="Park M."/>
            <person name="Yeom S.I."/>
            <person name="Kim Y.M."/>
            <person name="Lee J.M."/>
            <person name="Lee H.A."/>
            <person name="Seo E."/>
            <person name="Choi J."/>
            <person name="Cheong K."/>
            <person name="Kim K.T."/>
            <person name="Jung K."/>
            <person name="Lee G.W."/>
            <person name="Oh S.K."/>
            <person name="Bae C."/>
            <person name="Kim S.B."/>
            <person name="Lee H.Y."/>
            <person name="Kim S.Y."/>
            <person name="Kim M.S."/>
            <person name="Kang B.C."/>
            <person name="Jo Y.D."/>
            <person name="Yang H.B."/>
            <person name="Jeong H.J."/>
            <person name="Kang W.H."/>
            <person name="Kwon J.K."/>
            <person name="Shin C."/>
            <person name="Lim J.Y."/>
            <person name="Park J.H."/>
            <person name="Huh J.H."/>
            <person name="Kim J.S."/>
            <person name="Kim B.D."/>
            <person name="Cohen O."/>
            <person name="Paran I."/>
            <person name="Suh M.C."/>
            <person name="Lee S.B."/>
            <person name="Kim Y.K."/>
            <person name="Shin Y."/>
            <person name="Noh S.J."/>
            <person name="Park J."/>
            <person name="Seo Y.S."/>
            <person name="Kwon S.Y."/>
            <person name="Kim H.A."/>
            <person name="Park J.M."/>
            <person name="Kim H.J."/>
            <person name="Choi S.B."/>
            <person name="Bosland P.W."/>
            <person name="Reeves G."/>
            <person name="Jo S.H."/>
            <person name="Lee B.W."/>
            <person name="Cho H.T."/>
            <person name="Choi H.S."/>
            <person name="Lee M.S."/>
            <person name="Yu Y."/>
            <person name="Do Choi Y."/>
            <person name="Park B.S."/>
            <person name="van Deynze A."/>
            <person name="Ashrafi H."/>
            <person name="Hill T."/>
            <person name="Kim W.T."/>
            <person name="Pai H.S."/>
            <person name="Ahn H.K."/>
            <person name="Yeam I."/>
            <person name="Giovannoni J.J."/>
            <person name="Rose J.K."/>
            <person name="Sorensen I."/>
            <person name="Lee S.J."/>
            <person name="Kim R.W."/>
            <person name="Choi I.Y."/>
            <person name="Choi B.S."/>
            <person name="Lim J.S."/>
            <person name="Lee Y.H."/>
            <person name="Choi D."/>
        </authorList>
    </citation>
    <scope>NUCLEOTIDE SEQUENCE [LARGE SCALE GENOMIC DNA]</scope>
    <source>
        <strain evidence="4">cv. CM334</strain>
    </source>
</reference>
<evidence type="ECO:0008006" key="5">
    <source>
        <dbReference type="Google" id="ProtNLM"/>
    </source>
</evidence>
<feature type="compositionally biased region" description="Polar residues" evidence="1">
    <location>
        <begin position="129"/>
        <end position="138"/>
    </location>
</feature>
<dbReference type="SUPFAM" id="SSF50630">
    <property type="entry name" value="Acid proteases"/>
    <property type="match status" value="1"/>
</dbReference>
<keyword evidence="2" id="KW-0472">Membrane</keyword>
<dbReference type="OMA" id="WSEYAMA"/>
<accession>A0A2G2YQD0</accession>
<feature type="region of interest" description="Disordered" evidence="1">
    <location>
        <begin position="118"/>
        <end position="148"/>
    </location>
</feature>
<dbReference type="PROSITE" id="PS00141">
    <property type="entry name" value="ASP_PROTEASE"/>
    <property type="match status" value="1"/>
</dbReference>
<evidence type="ECO:0000313" key="3">
    <source>
        <dbReference type="EMBL" id="PHT71958.1"/>
    </source>
</evidence>
<protein>
    <recommendedName>
        <fullName evidence="5">Retrotransposon gag domain-containing protein</fullName>
    </recommendedName>
</protein>